<keyword evidence="1" id="KW-0560">Oxidoreductase</keyword>
<protein>
    <submittedName>
        <fullName evidence="3">FAD-dependent oxidoreductase</fullName>
    </submittedName>
</protein>
<evidence type="ECO:0000259" key="2">
    <source>
        <dbReference type="Pfam" id="PF01494"/>
    </source>
</evidence>
<reference evidence="4" key="1">
    <citation type="journal article" date="2019" name="Int. J. Syst. Evol. Microbiol.">
        <title>The Global Catalogue of Microorganisms (GCM) 10K type strain sequencing project: providing services to taxonomists for standard genome sequencing and annotation.</title>
        <authorList>
            <consortium name="The Broad Institute Genomics Platform"/>
            <consortium name="The Broad Institute Genome Sequencing Center for Infectious Disease"/>
            <person name="Wu L."/>
            <person name="Ma J."/>
        </authorList>
    </citation>
    <scope>NUCLEOTIDE SEQUENCE [LARGE SCALE GENOMIC DNA]</scope>
    <source>
        <strain evidence="4">CCUG 57263</strain>
    </source>
</reference>
<dbReference type="Gene3D" id="3.50.50.60">
    <property type="entry name" value="FAD/NAD(P)-binding domain"/>
    <property type="match status" value="1"/>
</dbReference>
<dbReference type="InterPro" id="IPR002938">
    <property type="entry name" value="FAD-bd"/>
</dbReference>
<name>A0ABW3D5K3_9BACL</name>
<sequence>MNASINKVIIIGGGPVGLTLSIALSRYGIPSIVLEARDKATSPDESRAITWMPRGLELLEWLGIYHPFYKKGVLRTCHQFESRRGKLLSWSFEGIASPYPFSLQLPQHDTEMILEEAARSTGYVEINRGHKVIDIGQTEHAITVKVQCHDRIYELESPWGVGCDGAKSLIREKLNIGKTWRDYGMDSAVADFELKCGLSQDISNIVLDPQRPYGFFYFAPGRWRLIYRINKEESRSEATSPEFIHRLLKEKLPDAKVKRLLWASAFRLGQGQSDHYRKGRWLLAGDAAHAMGPSAGAGMMVGVLGAWRLAWRLALAMQNHPDSDKLLEDYSKEQREGANEIQNNNAMIFRNMAITHPLLAAGRAFVLRNFGRISSFGRSALEKEALLSQALPVSGASDQYVPSGVLSLSSYGPWQLGKRVPYIAADKGPHPLSGMDRSHTLISIGKHHPEQEQRLFENIMKEFSFPAGRKLVHPNVNSSYRKLSNDFVFALVRPDQHVVSISKM</sequence>
<keyword evidence="4" id="KW-1185">Reference proteome</keyword>
<feature type="domain" description="FAD-binding" evidence="2">
    <location>
        <begin position="7"/>
        <end position="341"/>
    </location>
</feature>
<accession>A0ABW3D5K3</accession>
<proteinExistence type="predicted"/>
<dbReference type="Pfam" id="PF01494">
    <property type="entry name" value="FAD_binding_3"/>
    <property type="match status" value="1"/>
</dbReference>
<dbReference type="PRINTS" id="PR00420">
    <property type="entry name" value="RNGMNOXGNASE"/>
</dbReference>
<gene>
    <name evidence="3" type="ORF">ACFQ03_02325</name>
</gene>
<dbReference type="PANTHER" id="PTHR43476">
    <property type="entry name" value="3-(3-HYDROXY-PHENYL)PROPIONATE/3-HYDROXYCINNAMIC ACID HYDROXYLASE"/>
    <property type="match status" value="1"/>
</dbReference>
<evidence type="ECO:0000313" key="4">
    <source>
        <dbReference type="Proteomes" id="UP001597120"/>
    </source>
</evidence>
<dbReference type="PANTHER" id="PTHR43476:SF5">
    <property type="entry name" value="FAD-DEPENDENT MONOOXYGENASE"/>
    <property type="match status" value="1"/>
</dbReference>
<dbReference type="InterPro" id="IPR050631">
    <property type="entry name" value="PheA/TfdB_FAD_monoxygenase"/>
</dbReference>
<dbReference type="InterPro" id="IPR036188">
    <property type="entry name" value="FAD/NAD-bd_sf"/>
</dbReference>
<dbReference type="RefSeq" id="WP_379285812.1">
    <property type="nucleotide sequence ID" value="NZ_JBHTIU010000008.1"/>
</dbReference>
<dbReference type="Gene3D" id="3.30.70.2450">
    <property type="match status" value="1"/>
</dbReference>
<evidence type="ECO:0000313" key="3">
    <source>
        <dbReference type="EMBL" id="MFD0867969.1"/>
    </source>
</evidence>
<organism evidence="3 4">
    <name type="scientific">Paenibacillus residui</name>
    <dbReference type="NCBI Taxonomy" id="629724"/>
    <lineage>
        <taxon>Bacteria</taxon>
        <taxon>Bacillati</taxon>
        <taxon>Bacillota</taxon>
        <taxon>Bacilli</taxon>
        <taxon>Bacillales</taxon>
        <taxon>Paenibacillaceae</taxon>
        <taxon>Paenibacillus</taxon>
    </lineage>
</organism>
<dbReference type="Proteomes" id="UP001597120">
    <property type="component" value="Unassembled WGS sequence"/>
</dbReference>
<evidence type="ECO:0000256" key="1">
    <source>
        <dbReference type="ARBA" id="ARBA00023002"/>
    </source>
</evidence>
<dbReference type="EMBL" id="JBHTIU010000008">
    <property type="protein sequence ID" value="MFD0867969.1"/>
    <property type="molecule type" value="Genomic_DNA"/>
</dbReference>
<dbReference type="SUPFAM" id="SSF51905">
    <property type="entry name" value="FAD/NAD(P)-binding domain"/>
    <property type="match status" value="1"/>
</dbReference>
<comment type="caution">
    <text evidence="3">The sequence shown here is derived from an EMBL/GenBank/DDBJ whole genome shotgun (WGS) entry which is preliminary data.</text>
</comment>